<organism evidence="1 2">
    <name type="scientific">Aphanothece sacrum FPU1</name>
    <dbReference type="NCBI Taxonomy" id="1920663"/>
    <lineage>
        <taxon>Bacteria</taxon>
        <taxon>Bacillati</taxon>
        <taxon>Cyanobacteriota</taxon>
        <taxon>Cyanophyceae</taxon>
        <taxon>Oscillatoriophycideae</taxon>
        <taxon>Chroococcales</taxon>
        <taxon>Aphanothecaceae</taxon>
        <taxon>Aphanothece</taxon>
    </lineage>
</organism>
<reference evidence="2" key="1">
    <citation type="submission" date="2017-05" db="EMBL/GenBank/DDBJ databases">
        <title>Physiological properties and genetic analysis related to exopolysaccharide production of fresh-water unicellular cyanobacterium Aphanothece sacrum, Suizenji Nori, that has been cultured as a food source in Japan.</title>
        <authorList>
            <person name="Kanesaki Y."/>
            <person name="Yoshikawa S."/>
            <person name="Ohki K."/>
        </authorList>
    </citation>
    <scope>NUCLEOTIDE SEQUENCE [LARGE SCALE GENOMIC DNA]</scope>
    <source>
        <strain evidence="2">FPU1</strain>
    </source>
</reference>
<accession>A0A401IIA2</accession>
<name>A0A401IIA2_APHSA</name>
<comment type="caution">
    <text evidence="1">The sequence shown here is derived from an EMBL/GenBank/DDBJ whole genome shotgun (WGS) entry which is preliminary data.</text>
</comment>
<sequence>MNYEFGHGVLENVCGDDLAGVAMPSQESVKQKLLSANLRIPSGGQRLTVGVCQCPIKSITALIKVSS</sequence>
<dbReference type="AlphaFoldDB" id="A0A401IIA2"/>
<dbReference type="EMBL" id="BDQK01000013">
    <property type="protein sequence ID" value="GBF80831.1"/>
    <property type="molecule type" value="Genomic_DNA"/>
</dbReference>
<protein>
    <submittedName>
        <fullName evidence="1">Uncharacterized protein</fullName>
    </submittedName>
</protein>
<keyword evidence="2" id="KW-1185">Reference proteome</keyword>
<proteinExistence type="predicted"/>
<evidence type="ECO:0000313" key="1">
    <source>
        <dbReference type="EMBL" id="GBF80831.1"/>
    </source>
</evidence>
<evidence type="ECO:0000313" key="2">
    <source>
        <dbReference type="Proteomes" id="UP000287247"/>
    </source>
</evidence>
<dbReference type="Proteomes" id="UP000287247">
    <property type="component" value="Unassembled WGS sequence"/>
</dbReference>
<gene>
    <name evidence="1" type="ORF">AsFPU1_2237</name>
</gene>